<proteinExistence type="inferred from homology"/>
<dbReference type="PANTHER" id="PTHR42693:SF33">
    <property type="entry name" value="ARYLSULFATASE"/>
    <property type="match status" value="1"/>
</dbReference>
<evidence type="ECO:0000313" key="9">
    <source>
        <dbReference type="EMBL" id="CAF1028091.1"/>
    </source>
</evidence>
<reference evidence="9" key="1">
    <citation type="submission" date="2021-02" db="EMBL/GenBank/DDBJ databases">
        <authorList>
            <person name="Nowell W R."/>
        </authorList>
    </citation>
    <scope>NUCLEOTIDE SEQUENCE</scope>
</reference>
<feature type="transmembrane region" description="Helical" evidence="7">
    <location>
        <begin position="172"/>
        <end position="200"/>
    </location>
</feature>
<comment type="subcellular location">
    <subcellularLocation>
        <location evidence="1">Membrane</location>
        <topology evidence="1">Multi-pass membrane protein</topology>
    </subcellularLocation>
</comment>
<dbReference type="SMART" id="SM00724">
    <property type="entry name" value="TLC"/>
    <property type="match status" value="1"/>
</dbReference>
<evidence type="ECO:0000256" key="1">
    <source>
        <dbReference type="ARBA" id="ARBA00004141"/>
    </source>
</evidence>
<dbReference type="InterPro" id="IPR017850">
    <property type="entry name" value="Alkaline_phosphatase_core_sf"/>
</dbReference>
<keyword evidence="3 6" id="KW-0812">Transmembrane</keyword>
<comment type="caution">
    <text evidence="9">The sequence shown here is derived from an EMBL/GenBank/DDBJ whole genome shotgun (WGS) entry which is preliminary data.</text>
</comment>
<feature type="transmembrane region" description="Helical" evidence="7">
    <location>
        <begin position="127"/>
        <end position="152"/>
    </location>
</feature>
<evidence type="ECO:0000313" key="10">
    <source>
        <dbReference type="Proteomes" id="UP000663828"/>
    </source>
</evidence>
<dbReference type="Pfam" id="PF03798">
    <property type="entry name" value="TRAM_LAG1_CLN8"/>
    <property type="match status" value="1"/>
</dbReference>
<evidence type="ECO:0000259" key="8">
    <source>
        <dbReference type="PROSITE" id="PS50922"/>
    </source>
</evidence>
<dbReference type="GO" id="GO:0004065">
    <property type="term" value="F:arylsulfatase activity"/>
    <property type="evidence" value="ECO:0007669"/>
    <property type="project" value="TreeGrafter"/>
</dbReference>
<keyword evidence="10" id="KW-1185">Reference proteome</keyword>
<dbReference type="PANTHER" id="PTHR42693">
    <property type="entry name" value="ARYLSULFATASE FAMILY MEMBER"/>
    <property type="match status" value="1"/>
</dbReference>
<dbReference type="Gene3D" id="3.40.720.10">
    <property type="entry name" value="Alkaline Phosphatase, subunit A"/>
    <property type="match status" value="1"/>
</dbReference>
<dbReference type="SUPFAM" id="SSF53649">
    <property type="entry name" value="Alkaline phosphatase-like"/>
    <property type="match status" value="1"/>
</dbReference>
<dbReference type="InterPro" id="IPR006634">
    <property type="entry name" value="TLC-dom"/>
</dbReference>
<sequence length="467" mass="52562">MTEINARIHYLGTNPSEDFPVSLIIFVSFAVNCLIFYLLPSSITPLNKSYVVSTVHACASVLAVCLYFLYSPIKLIQVDRILGGGIDGTYDNKMAYSVCYSGGYFIYDLLLMAYFKSVRSAAAMFHHIIVLMIGLSGLYTRVGHTSHFLMLFEELSTIPLNVKAIFHQHSDIHSFCALLFAVTFLWTRLIYGSIICFYVFRALPKFIRLAEASHDTTSVWLSLLLTALSDLPTNETIVPELLKSIGYRTAMHGKWDLGHRPPFHPSYRRFDEYIDIPGGNHPPVKVCSKDPPYRFEQKHEHPVDLRKITGDIFTVGTPLCHSVNQTYQLVKDLNVLNQTLLIFTSDNGPVAVEMCFDGIDLSPVLFDGSSQGHDFLFHTDEFGALSTIVYNQYKAYYTTYSAIDGTCGIESTPTKVSQSIYDAIDQASQAKLKLYYIRMQITELEDSTHVLVVIQCILFVVVTISFS</sequence>
<keyword evidence="5 6" id="KW-0472">Membrane</keyword>
<dbReference type="GO" id="GO:0016020">
    <property type="term" value="C:membrane"/>
    <property type="evidence" value="ECO:0007669"/>
    <property type="project" value="UniProtKB-SubCell"/>
</dbReference>
<feature type="transmembrane region" description="Helical" evidence="7">
    <location>
        <begin position="448"/>
        <end position="466"/>
    </location>
</feature>
<dbReference type="PROSITE" id="PS50922">
    <property type="entry name" value="TLC"/>
    <property type="match status" value="1"/>
</dbReference>
<evidence type="ECO:0000256" key="7">
    <source>
        <dbReference type="SAM" id="Phobius"/>
    </source>
</evidence>
<accession>A0A814IYH0</accession>
<evidence type="ECO:0000256" key="4">
    <source>
        <dbReference type="ARBA" id="ARBA00022989"/>
    </source>
</evidence>
<organism evidence="9 10">
    <name type="scientific">Adineta ricciae</name>
    <name type="common">Rotifer</name>
    <dbReference type="NCBI Taxonomy" id="249248"/>
    <lineage>
        <taxon>Eukaryota</taxon>
        <taxon>Metazoa</taxon>
        <taxon>Spiralia</taxon>
        <taxon>Gnathifera</taxon>
        <taxon>Rotifera</taxon>
        <taxon>Eurotatoria</taxon>
        <taxon>Bdelloidea</taxon>
        <taxon>Adinetida</taxon>
        <taxon>Adinetidae</taxon>
        <taxon>Adineta</taxon>
    </lineage>
</organism>
<evidence type="ECO:0000256" key="5">
    <source>
        <dbReference type="ARBA" id="ARBA00023136"/>
    </source>
</evidence>
<dbReference type="EMBL" id="CAJNOR010000881">
    <property type="protein sequence ID" value="CAF1028091.1"/>
    <property type="molecule type" value="Genomic_DNA"/>
</dbReference>
<feature type="transmembrane region" description="Helical" evidence="7">
    <location>
        <begin position="19"/>
        <end position="39"/>
    </location>
</feature>
<evidence type="ECO:0000256" key="3">
    <source>
        <dbReference type="ARBA" id="ARBA00022692"/>
    </source>
</evidence>
<keyword evidence="4 7" id="KW-1133">Transmembrane helix</keyword>
<dbReference type="Proteomes" id="UP000663828">
    <property type="component" value="Unassembled WGS sequence"/>
</dbReference>
<dbReference type="AlphaFoldDB" id="A0A814IYH0"/>
<evidence type="ECO:0000256" key="6">
    <source>
        <dbReference type="PROSITE-ProRule" id="PRU00205"/>
    </source>
</evidence>
<name>A0A814IYH0_ADIRI</name>
<feature type="transmembrane region" description="Helical" evidence="7">
    <location>
        <begin position="51"/>
        <end position="70"/>
    </location>
</feature>
<protein>
    <recommendedName>
        <fullName evidence="8">TLC domain-containing protein</fullName>
    </recommendedName>
</protein>
<feature type="transmembrane region" description="Helical" evidence="7">
    <location>
        <begin position="94"/>
        <end position="115"/>
    </location>
</feature>
<comment type="similarity">
    <text evidence="2">Belongs to the sulfatase family.</text>
</comment>
<gene>
    <name evidence="9" type="ORF">XAT740_LOCUS14601</name>
</gene>
<dbReference type="InterPro" id="IPR050738">
    <property type="entry name" value="Sulfatase"/>
</dbReference>
<evidence type="ECO:0000256" key="2">
    <source>
        <dbReference type="ARBA" id="ARBA00008779"/>
    </source>
</evidence>
<feature type="domain" description="TLC" evidence="8">
    <location>
        <begin position="42"/>
        <end position="233"/>
    </location>
</feature>